<evidence type="ECO:0000313" key="2">
    <source>
        <dbReference type="Proteomes" id="UP000537260"/>
    </source>
</evidence>
<gene>
    <name evidence="1" type="ORF">HNR05_002814</name>
</gene>
<reference evidence="1 2" key="1">
    <citation type="submission" date="2020-07" db="EMBL/GenBank/DDBJ databases">
        <title>Sequencing the genomes of 1000 actinobacteria strains.</title>
        <authorList>
            <person name="Klenk H.-P."/>
        </authorList>
    </citation>
    <scope>NUCLEOTIDE SEQUENCE [LARGE SCALE GENOMIC DNA]</scope>
    <source>
        <strain evidence="1 2">LI1</strain>
    </source>
</reference>
<organism evidence="1 2">
    <name type="scientific">Glaciibacter psychrotolerans</name>
    <dbReference type="NCBI Taxonomy" id="670054"/>
    <lineage>
        <taxon>Bacteria</taxon>
        <taxon>Bacillati</taxon>
        <taxon>Actinomycetota</taxon>
        <taxon>Actinomycetes</taxon>
        <taxon>Micrococcales</taxon>
        <taxon>Microbacteriaceae</taxon>
        <taxon>Glaciibacter</taxon>
    </lineage>
</organism>
<name>A0A7Z0J7J0_9MICO</name>
<dbReference type="RefSeq" id="WP_179579688.1">
    <property type="nucleotide sequence ID" value="NZ_JACCFM010000001.1"/>
</dbReference>
<dbReference type="Proteomes" id="UP000537260">
    <property type="component" value="Unassembled WGS sequence"/>
</dbReference>
<evidence type="ECO:0000313" key="1">
    <source>
        <dbReference type="EMBL" id="NYJ21023.1"/>
    </source>
</evidence>
<protein>
    <recommendedName>
        <fullName evidence="3">Type IV toxin-antitoxin system AbiEi family antitoxin domain-containing protein</fullName>
    </recommendedName>
</protein>
<sequence length="328" mass="36916">MNGLTRSESQHVLLTRDLERVGADGRSLRRGLERGQHRRLLRGVYVATEVWNDADDDARHIMRIQAALRTRRDDVVVSHVSAARLWGLPILGRWPLEVHLKPLGGRIRESKNGIIWHHDAFANDEVVELDGVLVTSRLRTLVDLARSSSFASAVATLDAGLSSRFALPNGQQGRLLLKEDMLEEIARLGPVRGCRAARLATNFADGDSGSVGESASRANIYLSGMPAPRLQVSYPREDGGNDITDFTWKKEDHIQRMPLLGEFDGFVKYTRSQYLKGRTIEDVVWEEKVREDRLRAPGRAMSRWLWKVAMSPVLLRAHLLEAGLRPHE</sequence>
<proteinExistence type="predicted"/>
<comment type="caution">
    <text evidence="1">The sequence shown here is derived from an EMBL/GenBank/DDBJ whole genome shotgun (WGS) entry which is preliminary data.</text>
</comment>
<evidence type="ECO:0008006" key="3">
    <source>
        <dbReference type="Google" id="ProtNLM"/>
    </source>
</evidence>
<dbReference type="AlphaFoldDB" id="A0A7Z0J7J0"/>
<keyword evidence="2" id="KW-1185">Reference proteome</keyword>
<dbReference type="EMBL" id="JACCFM010000001">
    <property type="protein sequence ID" value="NYJ21023.1"/>
    <property type="molecule type" value="Genomic_DNA"/>
</dbReference>
<accession>A0A7Z0J7J0</accession>